<proteinExistence type="predicted"/>
<gene>
    <name evidence="1" type="ORF">J2X78_002184</name>
</gene>
<evidence type="ECO:0000313" key="1">
    <source>
        <dbReference type="EMBL" id="MDR6783619.1"/>
    </source>
</evidence>
<organism evidence="1 2">
    <name type="scientific">Pedobacter africanus</name>
    <dbReference type="NCBI Taxonomy" id="151894"/>
    <lineage>
        <taxon>Bacteria</taxon>
        <taxon>Pseudomonadati</taxon>
        <taxon>Bacteroidota</taxon>
        <taxon>Sphingobacteriia</taxon>
        <taxon>Sphingobacteriales</taxon>
        <taxon>Sphingobacteriaceae</taxon>
        <taxon>Pedobacter</taxon>
    </lineage>
</organism>
<keyword evidence="2" id="KW-1185">Reference proteome</keyword>
<evidence type="ECO:0000313" key="2">
    <source>
        <dbReference type="Proteomes" id="UP001246858"/>
    </source>
</evidence>
<name>A0ACC6KWI9_9SPHI</name>
<sequence>MKKRNKITLLVAGCSIVAGALSCTNSQNNNSNQTQNKVGSTDSLQRYVDERLAIYEKVKLTSNLNDLTASERKILPLLIQAAKIMDDLFWKQAYPQRDSLLATIKDEKTRAFVDINYGPWDRLNGDKPFVAGIGPKPDAATFYPVGMTKDELEKSTVKDKYGLYSVIKKDSTGKLSSVPYHILYAAELQKASNLLKQAALLAEDAGLKKYLNLRADALVTDNYGPSDYAWLDMKTNTLDIIIGPIENYEDKLFNARASFESYVLIKDKVWSKRLAKYVSMLPQLQQGLPVEARYKQEKPGTDSELNAYDVVYYAGDCNAGSKTIAVNLPNDEIIQQKKGTRRSQLKNAMKAKFDKILMPIAKELIDKDQQQYINFDAFFANVMFHEVAHGLGIKKTVTGKGFVKEALQEQYSWLEEGKADVLGLYMVTGLLKKGELEGDIKAFYTTYMAGILRSVRFGAASAHGKANMQCFNFFKENGAFIRNSNGTYKVDFSKFETAMNKLSGVILTLQGNGDKAAVEKTQKEMAVISPELQGDLDKLTQKGIPVDIVFEQGVDVLGVK</sequence>
<dbReference type="EMBL" id="JAVDTF010000002">
    <property type="protein sequence ID" value="MDR6783619.1"/>
    <property type="molecule type" value="Genomic_DNA"/>
</dbReference>
<reference evidence="1" key="1">
    <citation type="submission" date="2023-07" db="EMBL/GenBank/DDBJ databases">
        <title>Sorghum-associated microbial communities from plants grown in Nebraska, USA.</title>
        <authorList>
            <person name="Schachtman D."/>
        </authorList>
    </citation>
    <scope>NUCLEOTIDE SEQUENCE</scope>
    <source>
        <strain evidence="1">2697</strain>
    </source>
</reference>
<comment type="caution">
    <text evidence="1">The sequence shown here is derived from an EMBL/GenBank/DDBJ whole genome shotgun (WGS) entry which is preliminary data.</text>
</comment>
<dbReference type="Proteomes" id="UP001246858">
    <property type="component" value="Unassembled WGS sequence"/>
</dbReference>
<protein>
    <submittedName>
        <fullName evidence="1">Uncharacterized protein</fullName>
    </submittedName>
</protein>
<accession>A0ACC6KWI9</accession>